<dbReference type="Pfam" id="PF08100">
    <property type="entry name" value="Dimerisation"/>
    <property type="match status" value="1"/>
</dbReference>
<gene>
    <name evidence="8" type="ORF">BN4615_P3591</name>
</gene>
<dbReference type="PANTHER" id="PTHR43712:SF2">
    <property type="entry name" value="O-METHYLTRANSFERASE CICE"/>
    <property type="match status" value="1"/>
</dbReference>
<evidence type="ECO:0000259" key="7">
    <source>
        <dbReference type="Pfam" id="PF08100"/>
    </source>
</evidence>
<protein>
    <submittedName>
        <fullName evidence="8">O-methyltransferase</fullName>
    </submittedName>
</protein>
<organism evidence="8">
    <name type="scientific">Nonomuraea gerenzanensis</name>
    <dbReference type="NCBI Taxonomy" id="93944"/>
    <lineage>
        <taxon>Bacteria</taxon>
        <taxon>Bacillati</taxon>
        <taxon>Actinomycetota</taxon>
        <taxon>Actinomycetes</taxon>
        <taxon>Streptosporangiales</taxon>
        <taxon>Streptosporangiaceae</taxon>
        <taxon>Nonomuraea</taxon>
    </lineage>
</organism>
<dbReference type="PANTHER" id="PTHR43712">
    <property type="entry name" value="PUTATIVE (AFU_ORTHOLOGUE AFUA_4G14580)-RELATED"/>
    <property type="match status" value="1"/>
</dbReference>
<feature type="domain" description="O-methyltransferase dimerisation" evidence="7">
    <location>
        <begin position="27"/>
        <end position="102"/>
    </location>
</feature>
<evidence type="ECO:0000256" key="1">
    <source>
        <dbReference type="ARBA" id="ARBA00022603"/>
    </source>
</evidence>
<dbReference type="AlphaFoldDB" id="A0A1M4E5E1"/>
<reference evidence="8" key="1">
    <citation type="submission" date="2016-04" db="EMBL/GenBank/DDBJ databases">
        <authorList>
            <person name="Evans L.H."/>
            <person name="Alamgir A."/>
            <person name="Owens N."/>
            <person name="Weber N.D."/>
            <person name="Virtaneva K."/>
            <person name="Barbian K."/>
            <person name="Babar A."/>
            <person name="Rosenke K."/>
        </authorList>
    </citation>
    <scope>NUCLEOTIDE SEQUENCE</scope>
    <source>
        <strain evidence="8">Nono1</strain>
    </source>
</reference>
<dbReference type="Gene3D" id="3.40.50.150">
    <property type="entry name" value="Vaccinia Virus protein VP39"/>
    <property type="match status" value="1"/>
</dbReference>
<evidence type="ECO:0000256" key="2">
    <source>
        <dbReference type="ARBA" id="ARBA00022679"/>
    </source>
</evidence>
<evidence type="ECO:0000256" key="3">
    <source>
        <dbReference type="ARBA" id="ARBA00022691"/>
    </source>
</evidence>
<keyword evidence="1 8" id="KW-0489">Methyltransferase</keyword>
<feature type="domain" description="O-methyltransferase C-terminal" evidence="6">
    <location>
        <begin position="141"/>
        <end position="331"/>
    </location>
</feature>
<dbReference type="InterPro" id="IPR029063">
    <property type="entry name" value="SAM-dependent_MTases_sf"/>
</dbReference>
<dbReference type="CDD" id="cd02440">
    <property type="entry name" value="AdoMet_MTases"/>
    <property type="match status" value="1"/>
</dbReference>
<name>A0A1M4E5E1_9ACTN</name>
<dbReference type="SUPFAM" id="SSF53335">
    <property type="entry name" value="S-adenosyl-L-methionine-dependent methyltransferases"/>
    <property type="match status" value="1"/>
</dbReference>
<dbReference type="InterPro" id="IPR036390">
    <property type="entry name" value="WH_DNA-bd_sf"/>
</dbReference>
<evidence type="ECO:0000313" key="8">
    <source>
        <dbReference type="EMBL" id="SBO94075.1"/>
    </source>
</evidence>
<dbReference type="GO" id="GO:0032259">
    <property type="term" value="P:methylation"/>
    <property type="evidence" value="ECO:0007669"/>
    <property type="project" value="UniProtKB-KW"/>
</dbReference>
<dbReference type="InterPro" id="IPR036388">
    <property type="entry name" value="WH-like_DNA-bd_sf"/>
</dbReference>
<dbReference type="InterPro" id="IPR001077">
    <property type="entry name" value="COMT_C"/>
</dbReference>
<evidence type="ECO:0000259" key="6">
    <source>
        <dbReference type="Pfam" id="PF00891"/>
    </source>
</evidence>
<dbReference type="GO" id="GO:0008171">
    <property type="term" value="F:O-methyltransferase activity"/>
    <property type="evidence" value="ECO:0007669"/>
    <property type="project" value="InterPro"/>
</dbReference>
<dbReference type="Pfam" id="PF00891">
    <property type="entry name" value="Methyltransf_2"/>
    <property type="match status" value="1"/>
</dbReference>
<evidence type="ECO:0000256" key="4">
    <source>
        <dbReference type="PIRSR" id="PIRSR005739-1"/>
    </source>
</evidence>
<keyword evidence="2 8" id="KW-0808">Transferase</keyword>
<keyword evidence="3" id="KW-0949">S-adenosyl-L-methionine</keyword>
<dbReference type="EMBL" id="LT559118">
    <property type="protein sequence ID" value="SBO94075.1"/>
    <property type="molecule type" value="Genomic_DNA"/>
</dbReference>
<dbReference type="GO" id="GO:0046983">
    <property type="term" value="F:protein dimerization activity"/>
    <property type="evidence" value="ECO:0007669"/>
    <property type="project" value="InterPro"/>
</dbReference>
<dbReference type="RefSeq" id="WP_225273227.1">
    <property type="nucleotide sequence ID" value="NZ_CP084058.1"/>
</dbReference>
<feature type="region of interest" description="Disordered" evidence="5">
    <location>
        <begin position="1"/>
        <end position="20"/>
    </location>
</feature>
<proteinExistence type="predicted"/>
<dbReference type="InterPro" id="IPR016461">
    <property type="entry name" value="COMT-like"/>
</dbReference>
<accession>A0A1M4E5E1</accession>
<feature type="active site" description="Proton acceptor" evidence="4">
    <location>
        <position position="261"/>
    </location>
</feature>
<dbReference type="PIRSF" id="PIRSF005739">
    <property type="entry name" value="O-mtase"/>
    <property type="match status" value="1"/>
</dbReference>
<dbReference type="PROSITE" id="PS51683">
    <property type="entry name" value="SAM_OMT_II"/>
    <property type="match status" value="1"/>
</dbReference>
<sequence length="352" mass="37687">MSYVGTGHEDRDGRAPSGGRAPAEHVLQLLSGFWHSQIIVVLSRLRVADELAAGPRSARDLAAAVGVHPDALLRLLRAAATVGLMTETEPDHYRLTDAGECLRSDSPTALRELAVAYGSPTVWRLVGEFEQSVRTGEPVAPALLGRSFWEHLAANPEEAEHFALGMGEQSAQVAADVAAAVDPSAYGRLVDVGGAYGVLLAALLDKAPSATGVLLDRPPVIEAARQRLWGSPLAGRIDLVAGDFLEEVPKGDLYLLKWILHDWDDEHAVRILATCRRSAAPGARLLLVEMLLPEPWTPSHVHLSDLAMLVLLGGRERTASQYGDLLRAGGWEPAEVTPTSGRYSILQAVATP</sequence>
<dbReference type="InterPro" id="IPR012967">
    <property type="entry name" value="COMT_dimerisation"/>
</dbReference>
<dbReference type="SUPFAM" id="SSF46785">
    <property type="entry name" value="Winged helix' DNA-binding domain"/>
    <property type="match status" value="1"/>
</dbReference>
<dbReference type="Gene3D" id="1.10.10.10">
    <property type="entry name" value="Winged helix-like DNA-binding domain superfamily/Winged helix DNA-binding domain"/>
    <property type="match status" value="1"/>
</dbReference>
<evidence type="ECO:0000256" key="5">
    <source>
        <dbReference type="SAM" id="MobiDB-lite"/>
    </source>
</evidence>
<dbReference type="Gene3D" id="1.10.287.1350">
    <property type="match status" value="1"/>
</dbReference>